<dbReference type="GO" id="GO:0070402">
    <property type="term" value="F:NADPH binding"/>
    <property type="evidence" value="ECO:0007669"/>
    <property type="project" value="TreeGrafter"/>
</dbReference>
<proteinExistence type="predicted"/>
<comment type="caution">
    <text evidence="4">The sequence shown here is derived from an EMBL/GenBank/DDBJ whole genome shotgun (WGS) entry which is preliminary data.</text>
</comment>
<dbReference type="InterPro" id="IPR020843">
    <property type="entry name" value="ER"/>
</dbReference>
<gene>
    <name evidence="4" type="ORF">F4553_006136</name>
</gene>
<keyword evidence="5" id="KW-1185">Reference proteome</keyword>
<dbReference type="EC" id="1.6.5.5" evidence="4"/>
<reference evidence="4 5" key="1">
    <citation type="submission" date="2020-08" db="EMBL/GenBank/DDBJ databases">
        <title>Sequencing the genomes of 1000 actinobacteria strains.</title>
        <authorList>
            <person name="Klenk H.-P."/>
        </authorList>
    </citation>
    <scope>NUCLEOTIDE SEQUENCE [LARGE SCALE GENOMIC DNA]</scope>
    <source>
        <strain evidence="4 5">DSM 45362</strain>
    </source>
</reference>
<evidence type="ECO:0000256" key="1">
    <source>
        <dbReference type="ARBA" id="ARBA00022857"/>
    </source>
</evidence>
<dbReference type="AlphaFoldDB" id="A0A841C0W8"/>
<dbReference type="PANTHER" id="PTHR48106:SF13">
    <property type="entry name" value="QUINONE OXIDOREDUCTASE-RELATED"/>
    <property type="match status" value="1"/>
</dbReference>
<dbReference type="SUPFAM" id="SSF51735">
    <property type="entry name" value="NAD(P)-binding Rossmann-fold domains"/>
    <property type="match status" value="1"/>
</dbReference>
<organism evidence="4 5">
    <name type="scientific">Allocatelliglobosispora scoriae</name>
    <dbReference type="NCBI Taxonomy" id="643052"/>
    <lineage>
        <taxon>Bacteria</taxon>
        <taxon>Bacillati</taxon>
        <taxon>Actinomycetota</taxon>
        <taxon>Actinomycetes</taxon>
        <taxon>Micromonosporales</taxon>
        <taxon>Micromonosporaceae</taxon>
        <taxon>Allocatelliglobosispora</taxon>
    </lineage>
</organism>
<dbReference type="InterPro" id="IPR036291">
    <property type="entry name" value="NAD(P)-bd_dom_sf"/>
</dbReference>
<evidence type="ECO:0000313" key="5">
    <source>
        <dbReference type="Proteomes" id="UP000587527"/>
    </source>
</evidence>
<evidence type="ECO:0000256" key="2">
    <source>
        <dbReference type="ARBA" id="ARBA00023002"/>
    </source>
</evidence>
<name>A0A841C0W8_9ACTN</name>
<sequence>MLDRVVFEGHGPPAVMRVVHEDLLPSPGDDEVLVRVAYAGVNFLDLYQRSGAYTVRFPFTPGIEGSGVVVAAGAGVTGVAEGDRVAWAGAPGSYASHCLIPADRIIPVPAGVGLADAATVLIQGMTAHFLAADVVPLRAGDICLVHAAAGGVGGLLTQFAALRGATVIGTVSSEAKVATALAAGAEHVIDYGREDFAERVREITGGRGVDVVYDAVGQETFERGLASLRPRGTFVLYGQTGGAVGAVDPQALNAKGSLFFTKASLSHYDRTRAAMLERAAEVFEHVMDGRLRLRVHGTYSLEQAVAAHEALEARTVIGKVLLQPS</sequence>
<dbReference type="SMART" id="SM00829">
    <property type="entry name" value="PKS_ER"/>
    <property type="match status" value="1"/>
</dbReference>
<dbReference type="Proteomes" id="UP000587527">
    <property type="component" value="Unassembled WGS sequence"/>
</dbReference>
<dbReference type="Pfam" id="PF08240">
    <property type="entry name" value="ADH_N"/>
    <property type="match status" value="1"/>
</dbReference>
<accession>A0A841C0W8</accession>
<dbReference type="InterPro" id="IPR013149">
    <property type="entry name" value="ADH-like_C"/>
</dbReference>
<dbReference type="Gene3D" id="3.90.180.10">
    <property type="entry name" value="Medium-chain alcohol dehydrogenases, catalytic domain"/>
    <property type="match status" value="1"/>
</dbReference>
<protein>
    <submittedName>
        <fullName evidence="4">NADPH2:quinone reductase</fullName>
        <ecNumber evidence="4">1.6.5.5</ecNumber>
    </submittedName>
</protein>
<dbReference type="PANTHER" id="PTHR48106">
    <property type="entry name" value="QUINONE OXIDOREDUCTASE PIG3-RELATED"/>
    <property type="match status" value="1"/>
</dbReference>
<dbReference type="InterPro" id="IPR011032">
    <property type="entry name" value="GroES-like_sf"/>
</dbReference>
<dbReference type="EMBL" id="JACHMN010000003">
    <property type="protein sequence ID" value="MBB5872702.1"/>
    <property type="molecule type" value="Genomic_DNA"/>
</dbReference>
<dbReference type="Gene3D" id="3.40.50.720">
    <property type="entry name" value="NAD(P)-binding Rossmann-like Domain"/>
    <property type="match status" value="1"/>
</dbReference>
<dbReference type="Pfam" id="PF00107">
    <property type="entry name" value="ADH_zinc_N"/>
    <property type="match status" value="1"/>
</dbReference>
<dbReference type="RefSeq" id="WP_312875445.1">
    <property type="nucleotide sequence ID" value="NZ_JACHMN010000003.1"/>
</dbReference>
<dbReference type="CDD" id="cd05286">
    <property type="entry name" value="QOR2"/>
    <property type="match status" value="1"/>
</dbReference>
<dbReference type="GO" id="GO:0005829">
    <property type="term" value="C:cytosol"/>
    <property type="evidence" value="ECO:0007669"/>
    <property type="project" value="TreeGrafter"/>
</dbReference>
<keyword evidence="2 4" id="KW-0560">Oxidoreductase</keyword>
<feature type="domain" description="Enoyl reductase (ER)" evidence="3">
    <location>
        <begin position="11"/>
        <end position="322"/>
    </location>
</feature>
<keyword evidence="1" id="KW-0521">NADP</keyword>
<dbReference type="GO" id="GO:0003960">
    <property type="term" value="F:quinone reductase (NADPH) activity"/>
    <property type="evidence" value="ECO:0007669"/>
    <property type="project" value="UniProtKB-EC"/>
</dbReference>
<evidence type="ECO:0000313" key="4">
    <source>
        <dbReference type="EMBL" id="MBB5872702.1"/>
    </source>
</evidence>
<evidence type="ECO:0000259" key="3">
    <source>
        <dbReference type="SMART" id="SM00829"/>
    </source>
</evidence>
<dbReference type="FunFam" id="3.40.50.720:FF:000053">
    <property type="entry name" value="Quinone oxidoreductase 1"/>
    <property type="match status" value="1"/>
</dbReference>
<dbReference type="SUPFAM" id="SSF50129">
    <property type="entry name" value="GroES-like"/>
    <property type="match status" value="1"/>
</dbReference>
<dbReference type="InterPro" id="IPR013154">
    <property type="entry name" value="ADH-like_N"/>
</dbReference>
<dbReference type="GO" id="GO:0035925">
    <property type="term" value="F:mRNA 3'-UTR AU-rich region binding"/>
    <property type="evidence" value="ECO:0007669"/>
    <property type="project" value="TreeGrafter"/>
</dbReference>
<dbReference type="InterPro" id="IPR047618">
    <property type="entry name" value="QOR-like"/>
</dbReference>